<evidence type="ECO:0000256" key="1">
    <source>
        <dbReference type="ARBA" id="ARBA00001946"/>
    </source>
</evidence>
<dbReference type="GO" id="GO:0046872">
    <property type="term" value="F:metal ion binding"/>
    <property type="evidence" value="ECO:0007669"/>
    <property type="project" value="UniProtKB-KW"/>
</dbReference>
<dbReference type="Proteomes" id="UP001056855">
    <property type="component" value="Chromosome"/>
</dbReference>
<dbReference type="GeneID" id="73289371"/>
<evidence type="ECO:0000256" key="9">
    <source>
        <dbReference type="ARBA" id="ARBA00023098"/>
    </source>
</evidence>
<evidence type="ECO:0000256" key="4">
    <source>
        <dbReference type="ARBA" id="ARBA00022723"/>
    </source>
</evidence>
<evidence type="ECO:0000256" key="5">
    <source>
        <dbReference type="ARBA" id="ARBA00022741"/>
    </source>
</evidence>
<dbReference type="InterPro" id="IPR045540">
    <property type="entry name" value="YegS/DAGK_C"/>
</dbReference>
<dbReference type="InterPro" id="IPR050187">
    <property type="entry name" value="Lipid_Phosphate_FormReg"/>
</dbReference>
<dbReference type="GO" id="GO:0005886">
    <property type="term" value="C:plasma membrane"/>
    <property type="evidence" value="ECO:0007669"/>
    <property type="project" value="TreeGrafter"/>
</dbReference>
<dbReference type="Pfam" id="PF19279">
    <property type="entry name" value="YegS_C"/>
    <property type="match status" value="1"/>
</dbReference>
<keyword evidence="3" id="KW-0808">Transferase</keyword>
<evidence type="ECO:0000313" key="15">
    <source>
        <dbReference type="Proteomes" id="UP001056855"/>
    </source>
</evidence>
<keyword evidence="8" id="KW-0460">Magnesium</keyword>
<proteinExistence type="predicted"/>
<dbReference type="PANTHER" id="PTHR12358">
    <property type="entry name" value="SPHINGOSINE KINASE"/>
    <property type="match status" value="1"/>
</dbReference>
<organism evidence="14 15">
    <name type="scientific">Natronosalvus rutilus</name>
    <dbReference type="NCBI Taxonomy" id="2953753"/>
    <lineage>
        <taxon>Archaea</taxon>
        <taxon>Methanobacteriati</taxon>
        <taxon>Methanobacteriota</taxon>
        <taxon>Stenosarchaea group</taxon>
        <taxon>Halobacteria</taxon>
        <taxon>Halobacteriales</taxon>
        <taxon>Natrialbaceae</taxon>
        <taxon>Natronosalvus</taxon>
    </lineage>
</organism>
<evidence type="ECO:0000256" key="7">
    <source>
        <dbReference type="ARBA" id="ARBA00022840"/>
    </source>
</evidence>
<evidence type="ECO:0000259" key="13">
    <source>
        <dbReference type="PROSITE" id="PS50146"/>
    </source>
</evidence>
<evidence type="ECO:0000313" key="14">
    <source>
        <dbReference type="EMBL" id="UTF54626.1"/>
    </source>
</evidence>
<keyword evidence="6 14" id="KW-0418">Kinase</keyword>
<feature type="domain" description="DAGKc" evidence="13">
    <location>
        <begin position="19"/>
        <end position="147"/>
    </location>
</feature>
<keyword evidence="7" id="KW-0067">ATP-binding</keyword>
<evidence type="ECO:0000256" key="3">
    <source>
        <dbReference type="ARBA" id="ARBA00022679"/>
    </source>
</evidence>
<dbReference type="RefSeq" id="WP_254159323.1">
    <property type="nucleotide sequence ID" value="NZ_CP100355.1"/>
</dbReference>
<dbReference type="PANTHER" id="PTHR12358:SF106">
    <property type="entry name" value="LIPID KINASE YEGS"/>
    <property type="match status" value="1"/>
</dbReference>
<dbReference type="EMBL" id="CP100355">
    <property type="protein sequence ID" value="UTF54626.1"/>
    <property type="molecule type" value="Genomic_DNA"/>
</dbReference>
<sequence length="327" mass="34397">MHVPMVPPGSVRADGSGAAESTDRVVICNPVSGSEDHLEQVHGLAADGGWKLRVTEAEGDAREYAREAAESGTELVAAAGGDGTVNEVVDGFVDSGVEDWPTLLIVPAGTGNNTASNLGIESIGEAFSLAESGRRRRLDLGRANDRAFLNSCIGGLTAEASLETDSESKRRFGVLAYVLKTIETATNYDGAPLRVTLENADVATSVVWEGDVALAFIGNCRRFGRRQAQAHAEDGLLEVTLVENASMPSMVGATALDHLFDLDADGIVRHRVPRVTIESLHDEPITYSLDGEVLAAEELDLETLPGAISVVVGDDYESNPDAEGAGL</sequence>
<keyword evidence="10" id="KW-0594">Phospholipid biosynthesis</keyword>
<dbReference type="GO" id="GO:0004143">
    <property type="term" value="F:ATP-dependent diacylglycerol kinase activity"/>
    <property type="evidence" value="ECO:0007669"/>
    <property type="project" value="TreeGrafter"/>
</dbReference>
<dbReference type="InterPro" id="IPR016064">
    <property type="entry name" value="NAD/diacylglycerol_kinase_sf"/>
</dbReference>
<dbReference type="GO" id="GO:0008654">
    <property type="term" value="P:phospholipid biosynthetic process"/>
    <property type="evidence" value="ECO:0007669"/>
    <property type="project" value="UniProtKB-KW"/>
</dbReference>
<evidence type="ECO:0000256" key="2">
    <source>
        <dbReference type="ARBA" id="ARBA00022516"/>
    </source>
</evidence>
<dbReference type="InterPro" id="IPR017438">
    <property type="entry name" value="ATP-NAD_kinase_N"/>
</dbReference>
<protein>
    <submittedName>
        <fullName evidence="14">YegS/Rv2252/BmrU family lipid kinase</fullName>
    </submittedName>
</protein>
<gene>
    <name evidence="14" type="ORF">NGM29_04955</name>
</gene>
<evidence type="ECO:0000256" key="12">
    <source>
        <dbReference type="SAM" id="MobiDB-lite"/>
    </source>
</evidence>
<keyword evidence="11" id="KW-1208">Phospholipid metabolism</keyword>
<keyword evidence="4" id="KW-0479">Metal-binding</keyword>
<dbReference type="InterPro" id="IPR001206">
    <property type="entry name" value="Diacylglycerol_kinase_cat_dom"/>
</dbReference>
<dbReference type="PROSITE" id="PS50146">
    <property type="entry name" value="DAGK"/>
    <property type="match status" value="1"/>
</dbReference>
<keyword evidence="2" id="KW-0444">Lipid biosynthesis</keyword>
<evidence type="ECO:0000256" key="6">
    <source>
        <dbReference type="ARBA" id="ARBA00022777"/>
    </source>
</evidence>
<dbReference type="Gene3D" id="2.60.200.40">
    <property type="match status" value="1"/>
</dbReference>
<comment type="cofactor">
    <cofactor evidence="1">
        <name>Mg(2+)</name>
        <dbReference type="ChEBI" id="CHEBI:18420"/>
    </cofactor>
</comment>
<keyword evidence="5" id="KW-0547">Nucleotide-binding</keyword>
<name>A0A9E7SX26_9EURY</name>
<dbReference type="AlphaFoldDB" id="A0A9E7SX26"/>
<dbReference type="SUPFAM" id="SSF111331">
    <property type="entry name" value="NAD kinase/diacylglycerol kinase-like"/>
    <property type="match status" value="1"/>
</dbReference>
<dbReference type="Gene3D" id="3.40.50.10330">
    <property type="entry name" value="Probable inorganic polyphosphate/atp-NAD kinase, domain 1"/>
    <property type="match status" value="1"/>
</dbReference>
<keyword evidence="15" id="KW-1185">Reference proteome</keyword>
<evidence type="ECO:0000256" key="11">
    <source>
        <dbReference type="ARBA" id="ARBA00023264"/>
    </source>
</evidence>
<reference evidence="14" key="1">
    <citation type="submission" date="2022-06" db="EMBL/GenBank/DDBJ databases">
        <title>Diverse halophilic archaea isolated from saline environments.</title>
        <authorList>
            <person name="Cui H.-L."/>
        </authorList>
    </citation>
    <scope>NUCLEOTIDE SEQUENCE</scope>
    <source>
        <strain evidence="14">WLHS1</strain>
    </source>
</reference>
<keyword evidence="9" id="KW-0443">Lipid metabolism</keyword>
<feature type="region of interest" description="Disordered" evidence="12">
    <location>
        <begin position="1"/>
        <end position="21"/>
    </location>
</feature>
<dbReference type="NCBIfam" id="TIGR00147">
    <property type="entry name" value="YegS/Rv2252/BmrU family lipid kinase"/>
    <property type="match status" value="1"/>
</dbReference>
<dbReference type="GO" id="GO:0005524">
    <property type="term" value="F:ATP binding"/>
    <property type="evidence" value="ECO:0007669"/>
    <property type="project" value="UniProtKB-KW"/>
</dbReference>
<evidence type="ECO:0000256" key="8">
    <source>
        <dbReference type="ARBA" id="ARBA00022842"/>
    </source>
</evidence>
<dbReference type="InterPro" id="IPR005218">
    <property type="entry name" value="Diacylglycerol/lipid_kinase"/>
</dbReference>
<dbReference type="Pfam" id="PF00781">
    <property type="entry name" value="DAGK_cat"/>
    <property type="match status" value="1"/>
</dbReference>
<accession>A0A9E7SX26</accession>
<dbReference type="KEGG" id="sawl:NGM29_04955"/>
<evidence type="ECO:0000256" key="10">
    <source>
        <dbReference type="ARBA" id="ARBA00023209"/>
    </source>
</evidence>